<feature type="compositionally biased region" description="Polar residues" evidence="1">
    <location>
        <begin position="53"/>
        <end position="65"/>
    </location>
</feature>
<proteinExistence type="predicted"/>
<evidence type="ECO:0000256" key="1">
    <source>
        <dbReference type="SAM" id="MobiDB-lite"/>
    </source>
</evidence>
<sequence length="116" mass="12701">MSYNTRRAGGRGAPPTQVNYHQQPNRTGGGVPQQSRNPGYTTTTNSQTTYNSASQPAYTTQTGYSTAPPLPTQAKPQLCMRSVGKFYGNGHNQPTLFPSNQRHQAAPHLYFLTDDI</sequence>
<feature type="compositionally biased region" description="Polar residues" evidence="1">
    <location>
        <begin position="16"/>
        <end position="39"/>
    </location>
</feature>
<feature type="compositionally biased region" description="Low complexity" evidence="1">
    <location>
        <begin position="40"/>
        <end position="52"/>
    </location>
</feature>
<reference evidence="2" key="1">
    <citation type="submission" date="2015-11" db="EMBL/GenBank/DDBJ databases">
        <title>De novo transcriptome assembly of four potential Pierce s Disease insect vectors from Arizona vineyards.</title>
        <authorList>
            <person name="Tassone E.E."/>
        </authorList>
    </citation>
    <scope>NUCLEOTIDE SEQUENCE</scope>
</reference>
<protein>
    <submittedName>
        <fullName evidence="2">Uncharacterized protein</fullName>
    </submittedName>
</protein>
<dbReference type="AlphaFoldDB" id="A0A1B6FVZ0"/>
<accession>A0A1B6FVZ0</accession>
<organism evidence="2">
    <name type="scientific">Cuerna arida</name>
    <dbReference type="NCBI Taxonomy" id="1464854"/>
    <lineage>
        <taxon>Eukaryota</taxon>
        <taxon>Metazoa</taxon>
        <taxon>Ecdysozoa</taxon>
        <taxon>Arthropoda</taxon>
        <taxon>Hexapoda</taxon>
        <taxon>Insecta</taxon>
        <taxon>Pterygota</taxon>
        <taxon>Neoptera</taxon>
        <taxon>Paraneoptera</taxon>
        <taxon>Hemiptera</taxon>
        <taxon>Auchenorrhyncha</taxon>
        <taxon>Membracoidea</taxon>
        <taxon>Cicadellidae</taxon>
        <taxon>Cicadellinae</taxon>
        <taxon>Proconiini</taxon>
        <taxon>Cuerna</taxon>
    </lineage>
</organism>
<evidence type="ECO:0000313" key="2">
    <source>
        <dbReference type="EMBL" id="JAS54319.1"/>
    </source>
</evidence>
<dbReference type="EMBL" id="GECZ01015450">
    <property type="protein sequence ID" value="JAS54319.1"/>
    <property type="molecule type" value="Transcribed_RNA"/>
</dbReference>
<feature type="region of interest" description="Disordered" evidence="1">
    <location>
        <begin position="1"/>
        <end position="73"/>
    </location>
</feature>
<gene>
    <name evidence="2" type="ORF">g.24182</name>
</gene>
<name>A0A1B6FVZ0_9HEMI</name>